<dbReference type="PANTHER" id="PTHR33048">
    <property type="entry name" value="PTH11-LIKE INTEGRAL MEMBRANE PROTEIN (AFU_ORTHOLOGUE AFUA_5G11245)"/>
    <property type="match status" value="1"/>
</dbReference>
<dbReference type="Pfam" id="PF20684">
    <property type="entry name" value="Fung_rhodopsin"/>
    <property type="match status" value="1"/>
</dbReference>
<dbReference type="OrthoDB" id="5413793at2759"/>
<evidence type="ECO:0000256" key="1">
    <source>
        <dbReference type="ARBA" id="ARBA00004141"/>
    </source>
</evidence>
<evidence type="ECO:0000256" key="2">
    <source>
        <dbReference type="ARBA" id="ARBA00022692"/>
    </source>
</evidence>
<keyword evidence="3 7" id="KW-1133">Transmembrane helix</keyword>
<comment type="subcellular location">
    <subcellularLocation>
        <location evidence="1">Membrane</location>
        <topology evidence="1">Multi-pass membrane protein</topology>
    </subcellularLocation>
</comment>
<dbReference type="InterPro" id="IPR049326">
    <property type="entry name" value="Rhodopsin_dom_fungi"/>
</dbReference>
<dbReference type="GeneID" id="31011325"/>
<dbReference type="STRING" id="236234.A0A1J9S7S2"/>
<comment type="caution">
    <text evidence="9">The sequence shown here is derived from an EMBL/GenBank/DDBJ whole genome shotgun (WGS) entry which is preliminary data.</text>
</comment>
<dbReference type="InterPro" id="IPR052337">
    <property type="entry name" value="SAT4-like"/>
</dbReference>
<keyword evidence="2 7" id="KW-0812">Transmembrane</keyword>
<feature type="domain" description="Rhodopsin" evidence="8">
    <location>
        <begin position="70"/>
        <end position="310"/>
    </location>
</feature>
<feature type="transmembrane region" description="Helical" evidence="7">
    <location>
        <begin position="130"/>
        <end position="154"/>
    </location>
</feature>
<protein>
    <submittedName>
        <fullName evidence="9">Integral membrane protein</fullName>
    </submittedName>
</protein>
<evidence type="ECO:0000259" key="8">
    <source>
        <dbReference type="Pfam" id="PF20684"/>
    </source>
</evidence>
<dbReference type="PANTHER" id="PTHR33048:SF47">
    <property type="entry name" value="INTEGRAL MEMBRANE PROTEIN-RELATED"/>
    <property type="match status" value="1"/>
</dbReference>
<dbReference type="AlphaFoldDB" id="A0A1J9S7S2"/>
<sequence length="441" mass="46621">MPSCTAEALAWALGRLNAAKRSAKGSDLAPPGSHPSRTPPLMESWDGQGSAITGVSISLGTLATCIVCTRMGAVYKRRGWLGLEDAMVALSNCCLIVITVLGCEAVRAGFGLHKTDIAAAGGNLRLALKYFFLFQIFYKCVILFNKLAFLLLYLRVFQIHSFRLICLWSIAFVVVGSFSFITATLLECLPLACNWNKTLPGGCRCINNSAFRWSWAAFNTLTDVWVALLPIPFIQRLQMSAAKKLGLCVLFALGLFVCVCSAIRMKALVASTRATKDTTWDSAPAFLWSGIEAAVGLICTCLPSLRWLLSHVIPMLASTAGVAGSSDKNRYYQTGSGSGGGGRRASAAHRLGHLSFCHGGGGAGGTAKSAGAGVHELPGLVPIRGRSKVDATATTTTTGKNRYGESSSEERIIGPVVGRGEIQVQTCVSVQSSATSAVGVD</sequence>
<feature type="transmembrane region" description="Helical" evidence="7">
    <location>
        <begin position="285"/>
        <end position="309"/>
    </location>
</feature>
<evidence type="ECO:0000256" key="4">
    <source>
        <dbReference type="ARBA" id="ARBA00023136"/>
    </source>
</evidence>
<evidence type="ECO:0000313" key="10">
    <source>
        <dbReference type="Proteomes" id="UP000183809"/>
    </source>
</evidence>
<evidence type="ECO:0000313" key="9">
    <source>
        <dbReference type="EMBL" id="OJD35964.1"/>
    </source>
</evidence>
<evidence type="ECO:0000256" key="6">
    <source>
        <dbReference type="SAM" id="MobiDB-lite"/>
    </source>
</evidence>
<evidence type="ECO:0000256" key="5">
    <source>
        <dbReference type="ARBA" id="ARBA00038359"/>
    </source>
</evidence>
<dbReference type="EMBL" id="MNUE01000014">
    <property type="protein sequence ID" value="OJD35964.1"/>
    <property type="molecule type" value="Genomic_DNA"/>
</dbReference>
<keyword evidence="4 7" id="KW-0472">Membrane</keyword>
<accession>A0A1J9S7S2</accession>
<gene>
    <name evidence="9" type="ORF">BKCO1_14000153</name>
</gene>
<dbReference type="GO" id="GO:0016020">
    <property type="term" value="C:membrane"/>
    <property type="evidence" value="ECO:0007669"/>
    <property type="project" value="UniProtKB-SubCell"/>
</dbReference>
<comment type="similarity">
    <text evidence="5">Belongs to the SAT4 family.</text>
</comment>
<keyword evidence="10" id="KW-1185">Reference proteome</keyword>
<feature type="transmembrane region" description="Helical" evidence="7">
    <location>
        <begin position="212"/>
        <end position="233"/>
    </location>
</feature>
<reference evidence="9 10" key="1">
    <citation type="submission" date="2016-10" db="EMBL/GenBank/DDBJ databases">
        <title>Proteomics and genomics reveal pathogen-plant mechanisms compatible with a hemibiotrophic lifestyle of Diplodia corticola.</title>
        <authorList>
            <person name="Fernandes I."/>
            <person name="De Jonge R."/>
            <person name="Van De Peer Y."/>
            <person name="Devreese B."/>
            <person name="Alves A."/>
            <person name="Esteves A.C."/>
        </authorList>
    </citation>
    <scope>NUCLEOTIDE SEQUENCE [LARGE SCALE GENOMIC DNA]</scope>
    <source>
        <strain evidence="9 10">CBS 112549</strain>
    </source>
</reference>
<proteinExistence type="inferred from homology"/>
<feature type="region of interest" description="Disordered" evidence="6">
    <location>
        <begin position="389"/>
        <end position="408"/>
    </location>
</feature>
<feature type="transmembrane region" description="Helical" evidence="7">
    <location>
        <begin position="87"/>
        <end position="110"/>
    </location>
</feature>
<feature type="transmembrane region" description="Helical" evidence="7">
    <location>
        <begin position="51"/>
        <end position="75"/>
    </location>
</feature>
<organism evidence="9 10">
    <name type="scientific">Diplodia corticola</name>
    <dbReference type="NCBI Taxonomy" id="236234"/>
    <lineage>
        <taxon>Eukaryota</taxon>
        <taxon>Fungi</taxon>
        <taxon>Dikarya</taxon>
        <taxon>Ascomycota</taxon>
        <taxon>Pezizomycotina</taxon>
        <taxon>Dothideomycetes</taxon>
        <taxon>Dothideomycetes incertae sedis</taxon>
        <taxon>Botryosphaeriales</taxon>
        <taxon>Botryosphaeriaceae</taxon>
        <taxon>Diplodia</taxon>
    </lineage>
</organism>
<evidence type="ECO:0000256" key="3">
    <source>
        <dbReference type="ARBA" id="ARBA00022989"/>
    </source>
</evidence>
<feature type="transmembrane region" description="Helical" evidence="7">
    <location>
        <begin position="166"/>
        <end position="192"/>
    </location>
</feature>
<dbReference type="RefSeq" id="XP_020132224.1">
    <property type="nucleotide sequence ID" value="XM_020271066.1"/>
</dbReference>
<dbReference type="Proteomes" id="UP000183809">
    <property type="component" value="Unassembled WGS sequence"/>
</dbReference>
<name>A0A1J9S7S2_9PEZI</name>
<feature type="transmembrane region" description="Helical" evidence="7">
    <location>
        <begin position="245"/>
        <end position="265"/>
    </location>
</feature>
<evidence type="ECO:0000256" key="7">
    <source>
        <dbReference type="SAM" id="Phobius"/>
    </source>
</evidence>